<dbReference type="AlphaFoldDB" id="A0AAE1H9Q4"/>
<evidence type="ECO:0000256" key="10">
    <source>
        <dbReference type="ARBA" id="ARBA00041300"/>
    </source>
</evidence>
<dbReference type="PANTHER" id="PTHR24006:SF758">
    <property type="entry name" value="UBIQUITIN CARBOXYL-TERMINAL HYDROLASE 36"/>
    <property type="match status" value="1"/>
</dbReference>
<dbReference type="InterPro" id="IPR011335">
    <property type="entry name" value="Restrct_endonuc-II-like"/>
</dbReference>
<dbReference type="GO" id="GO:0006508">
    <property type="term" value="P:proteolysis"/>
    <property type="evidence" value="ECO:0007669"/>
    <property type="project" value="UniProtKB-KW"/>
</dbReference>
<evidence type="ECO:0000256" key="5">
    <source>
        <dbReference type="ARBA" id="ARBA00022670"/>
    </source>
</evidence>
<dbReference type="EC" id="3.4.19.12" evidence="4"/>
<dbReference type="GO" id="GO:0016579">
    <property type="term" value="P:protein deubiquitination"/>
    <property type="evidence" value="ECO:0007669"/>
    <property type="project" value="InterPro"/>
</dbReference>
<comment type="caution">
    <text evidence="15">The sequence shown here is derived from an EMBL/GenBank/DDBJ whole genome shotgun (WGS) entry which is preliminary data.</text>
</comment>
<dbReference type="EMBL" id="JAHWGI010000685">
    <property type="protein sequence ID" value="KAK3917094.1"/>
    <property type="molecule type" value="Genomic_DNA"/>
</dbReference>
<dbReference type="InterPro" id="IPR038765">
    <property type="entry name" value="Papain-like_cys_pep_sf"/>
</dbReference>
<evidence type="ECO:0000256" key="1">
    <source>
        <dbReference type="ARBA" id="ARBA00000707"/>
    </source>
</evidence>
<reference evidence="15" key="1">
    <citation type="submission" date="2021-07" db="EMBL/GenBank/DDBJ databases">
        <authorList>
            <person name="Catto M.A."/>
            <person name="Jacobson A."/>
            <person name="Kennedy G."/>
            <person name="Labadie P."/>
            <person name="Hunt B.G."/>
            <person name="Srinivasan R."/>
        </authorList>
    </citation>
    <scope>NUCLEOTIDE SEQUENCE</scope>
    <source>
        <strain evidence="15">PL_HMW_Pooled</strain>
        <tissue evidence="15">Head</tissue>
    </source>
</reference>
<evidence type="ECO:0000256" key="8">
    <source>
        <dbReference type="ARBA" id="ARBA00022807"/>
    </source>
</evidence>
<evidence type="ECO:0000256" key="13">
    <source>
        <dbReference type="ARBA" id="ARBA00043009"/>
    </source>
</evidence>
<comment type="catalytic activity">
    <reaction evidence="1">
        <text>Thiol-dependent hydrolysis of ester, thioester, amide, peptide and isopeptide bonds formed by the C-terminal Gly of ubiquitin (a 76-residue protein attached to proteins as an intracellular targeting signal).</text>
        <dbReference type="EC" id="3.4.19.12"/>
    </reaction>
</comment>
<dbReference type="Proteomes" id="UP001219518">
    <property type="component" value="Unassembled WGS sequence"/>
</dbReference>
<dbReference type="CDD" id="cd22343">
    <property type="entry name" value="PDDEXK_lambda_exonuclease-like"/>
    <property type="match status" value="1"/>
</dbReference>
<evidence type="ECO:0000256" key="7">
    <source>
        <dbReference type="ARBA" id="ARBA00022801"/>
    </source>
</evidence>
<gene>
    <name evidence="15" type="ORF">KUF71_006713</name>
</gene>
<reference evidence="15" key="2">
    <citation type="journal article" date="2023" name="BMC Genomics">
        <title>Pest status, molecular evolution, and epigenetic factors derived from the genome assembly of Frankliniella fusca, a thysanopteran phytovirus vector.</title>
        <authorList>
            <person name="Catto M.A."/>
            <person name="Labadie P.E."/>
            <person name="Jacobson A.L."/>
            <person name="Kennedy G.G."/>
            <person name="Srinivasan R."/>
            <person name="Hunt B.G."/>
        </authorList>
    </citation>
    <scope>NUCLEOTIDE SEQUENCE</scope>
    <source>
        <strain evidence="15">PL_HMW_Pooled</strain>
    </source>
</reference>
<keyword evidence="5" id="KW-0645">Protease</keyword>
<evidence type="ECO:0000313" key="15">
    <source>
        <dbReference type="EMBL" id="KAK3917094.1"/>
    </source>
</evidence>
<feature type="domain" description="USP" evidence="14">
    <location>
        <begin position="66"/>
        <end position="360"/>
    </location>
</feature>
<dbReference type="Gene3D" id="3.90.70.10">
    <property type="entry name" value="Cysteine proteinases"/>
    <property type="match status" value="1"/>
</dbReference>
<protein>
    <recommendedName>
        <fullName evidence="9">Ubiquitin carboxyl-terminal hydrolase 36</fullName>
        <ecNumber evidence="4">3.4.19.12</ecNumber>
    </recommendedName>
    <alternativeName>
        <fullName evidence="12">Deubiquitinating enzyme 36</fullName>
    </alternativeName>
    <alternativeName>
        <fullName evidence="11">Protein scrawny</fullName>
    </alternativeName>
    <alternativeName>
        <fullName evidence="10">Ubiquitin thioesterase 36</fullName>
    </alternativeName>
    <alternativeName>
        <fullName evidence="13">Ubiquitin-specific-processing protease 36</fullName>
    </alternativeName>
</protein>
<dbReference type="InterPro" id="IPR028889">
    <property type="entry name" value="USP"/>
</dbReference>
<keyword evidence="8" id="KW-0788">Thiol protease</keyword>
<comment type="subcellular location">
    <subcellularLocation>
        <location evidence="2">Nucleus</location>
        <location evidence="2">Nucleolus</location>
    </subcellularLocation>
</comment>
<dbReference type="PANTHER" id="PTHR24006">
    <property type="entry name" value="UBIQUITIN CARBOXYL-TERMINAL HYDROLASE"/>
    <property type="match status" value="1"/>
</dbReference>
<keyword evidence="7 15" id="KW-0378">Hydrolase</keyword>
<evidence type="ECO:0000256" key="3">
    <source>
        <dbReference type="ARBA" id="ARBA00009085"/>
    </source>
</evidence>
<evidence type="ECO:0000256" key="6">
    <source>
        <dbReference type="ARBA" id="ARBA00022786"/>
    </source>
</evidence>
<dbReference type="GO" id="GO:0042981">
    <property type="term" value="P:regulation of apoptotic process"/>
    <property type="evidence" value="ECO:0007669"/>
    <property type="project" value="TreeGrafter"/>
</dbReference>
<keyword evidence="16" id="KW-1185">Reference proteome</keyword>
<dbReference type="Pfam" id="PF09588">
    <property type="entry name" value="YqaJ"/>
    <property type="match status" value="1"/>
</dbReference>
<dbReference type="SUPFAM" id="SSF54001">
    <property type="entry name" value="Cysteine proteinases"/>
    <property type="match status" value="1"/>
</dbReference>
<evidence type="ECO:0000256" key="2">
    <source>
        <dbReference type="ARBA" id="ARBA00004604"/>
    </source>
</evidence>
<dbReference type="GO" id="GO:0006281">
    <property type="term" value="P:DNA repair"/>
    <property type="evidence" value="ECO:0007669"/>
    <property type="project" value="UniProtKB-ARBA"/>
</dbReference>
<dbReference type="PROSITE" id="PS50235">
    <property type="entry name" value="USP_3"/>
    <property type="match status" value="1"/>
</dbReference>
<name>A0AAE1H9Q4_9NEOP</name>
<evidence type="ECO:0000256" key="12">
    <source>
        <dbReference type="ARBA" id="ARBA00042420"/>
    </source>
</evidence>
<accession>A0AAE1H9Q4</accession>
<dbReference type="Pfam" id="PF00443">
    <property type="entry name" value="UCH"/>
    <property type="match status" value="1"/>
</dbReference>
<proteinExistence type="inferred from homology"/>
<sequence length="515" mass="58878">MLSLLHNLRIKGIIRFETDLQLGFFWYLKILNDMWNNREPPDSPQVVLYQEPLILGWQQGIPHHDVGLINLKNSCFLNATLQALFHVPPLVNFLKMDRMHRMSCDGSSKCVACALFNLLETMSTQSVAVPLRLYNIIPTICPGMKRGNQEDAHELLVKILQALDTELLNRHDKDWRTNLDYPSQLTTAVGKIFGGIETSTVSCPACKSERKTYTHCTSVSYVIKEACSLQSLLSKQQDKITFTCQTCNKSSANAKKVDQFHSYPKILLVLLKRFAQGGVKQRSPLTLTETITVDKARYRFIAGVIHSGPTIDCGHYTCVALCICKMSLWKINCVCTEGMKYGIDHEEDARKAYVQWKKETDPSIEVEIVGLGANTNYPGLGCSPDGIVTSSIEEHKLLEIKIPYARRNNDPKTFNNWPQKWKKSFCLYYNDSNELLLKRNHPYYDQVQVQMGVLEFSKCDLYVWTPMGSECVTVKFDPERWNELKTALQKFHWEVLIPEYFLMRAPRGLHPIALP</sequence>
<evidence type="ECO:0000256" key="4">
    <source>
        <dbReference type="ARBA" id="ARBA00012759"/>
    </source>
</evidence>
<evidence type="ECO:0000256" key="11">
    <source>
        <dbReference type="ARBA" id="ARBA00042154"/>
    </source>
</evidence>
<dbReference type="InterPro" id="IPR050164">
    <property type="entry name" value="Peptidase_C19"/>
</dbReference>
<dbReference type="InterPro" id="IPR019080">
    <property type="entry name" value="YqaJ_viral_recombinase"/>
</dbReference>
<dbReference type="SUPFAM" id="SSF52980">
    <property type="entry name" value="Restriction endonuclease-like"/>
    <property type="match status" value="1"/>
</dbReference>
<dbReference type="GO" id="GO:0005829">
    <property type="term" value="C:cytosol"/>
    <property type="evidence" value="ECO:0007669"/>
    <property type="project" value="TreeGrafter"/>
</dbReference>
<comment type="similarity">
    <text evidence="3">Belongs to the peptidase C19 family.</text>
</comment>
<dbReference type="InterPro" id="IPR001394">
    <property type="entry name" value="Peptidase_C19_UCH"/>
</dbReference>
<organism evidence="15 16">
    <name type="scientific">Frankliniella fusca</name>
    <dbReference type="NCBI Taxonomy" id="407009"/>
    <lineage>
        <taxon>Eukaryota</taxon>
        <taxon>Metazoa</taxon>
        <taxon>Ecdysozoa</taxon>
        <taxon>Arthropoda</taxon>
        <taxon>Hexapoda</taxon>
        <taxon>Insecta</taxon>
        <taxon>Pterygota</taxon>
        <taxon>Neoptera</taxon>
        <taxon>Paraneoptera</taxon>
        <taxon>Thysanoptera</taxon>
        <taxon>Terebrantia</taxon>
        <taxon>Thripoidea</taxon>
        <taxon>Thripidae</taxon>
        <taxon>Frankliniella</taxon>
    </lineage>
</organism>
<evidence type="ECO:0000313" key="16">
    <source>
        <dbReference type="Proteomes" id="UP001219518"/>
    </source>
</evidence>
<evidence type="ECO:0000259" key="14">
    <source>
        <dbReference type="PROSITE" id="PS50235"/>
    </source>
</evidence>
<dbReference type="GO" id="GO:0004843">
    <property type="term" value="F:cysteine-type deubiquitinase activity"/>
    <property type="evidence" value="ECO:0007669"/>
    <property type="project" value="UniProtKB-EC"/>
</dbReference>
<evidence type="ECO:0000256" key="9">
    <source>
        <dbReference type="ARBA" id="ARBA00039432"/>
    </source>
</evidence>
<dbReference type="GO" id="GO:0005730">
    <property type="term" value="C:nucleolus"/>
    <property type="evidence" value="ECO:0007669"/>
    <property type="project" value="UniProtKB-SubCell"/>
</dbReference>
<keyword evidence="6" id="KW-0833">Ubl conjugation pathway</keyword>